<evidence type="ECO:0000256" key="6">
    <source>
        <dbReference type="ARBA" id="ARBA00038076"/>
    </source>
</evidence>
<feature type="transmembrane region" description="Helical" evidence="7">
    <location>
        <begin position="21"/>
        <end position="42"/>
    </location>
</feature>
<dbReference type="InterPro" id="IPR003838">
    <property type="entry name" value="ABC3_permease_C"/>
</dbReference>
<dbReference type="AlphaFoldDB" id="A0A0M0KH13"/>
<keyword evidence="2" id="KW-1003">Cell membrane</keyword>
<feature type="domain" description="MacB-like periplasmic core" evidence="9">
    <location>
        <begin position="21"/>
        <end position="239"/>
    </location>
</feature>
<dbReference type="GeneID" id="87598648"/>
<dbReference type="Pfam" id="PF02687">
    <property type="entry name" value="FtsX"/>
    <property type="match status" value="1"/>
</dbReference>
<evidence type="ECO:0000313" key="10">
    <source>
        <dbReference type="EMBL" id="KOO38140.1"/>
    </source>
</evidence>
<name>A0A0M0KH13_ALKHA</name>
<evidence type="ECO:0000256" key="4">
    <source>
        <dbReference type="ARBA" id="ARBA00022989"/>
    </source>
</evidence>
<dbReference type="PANTHER" id="PTHR30572:SF4">
    <property type="entry name" value="ABC TRANSPORTER PERMEASE YTRF"/>
    <property type="match status" value="1"/>
</dbReference>
<keyword evidence="5 7" id="KW-0472">Membrane</keyword>
<accession>A0A0M0KH13</accession>
<dbReference type="PATRIC" id="fig|136160.3.peg.1091"/>
<dbReference type="GO" id="GO:0005886">
    <property type="term" value="C:plasma membrane"/>
    <property type="evidence" value="ECO:0007669"/>
    <property type="project" value="UniProtKB-SubCell"/>
</dbReference>
<dbReference type="RefSeq" id="WP_053430544.1">
    <property type="nucleotide sequence ID" value="NZ_CP040441.1"/>
</dbReference>
<dbReference type="EMBL" id="LILD01000001">
    <property type="protein sequence ID" value="KOO38140.1"/>
    <property type="molecule type" value="Genomic_DNA"/>
</dbReference>
<feature type="transmembrane region" description="Helical" evidence="7">
    <location>
        <begin position="320"/>
        <end position="353"/>
    </location>
</feature>
<evidence type="ECO:0000259" key="8">
    <source>
        <dbReference type="Pfam" id="PF02687"/>
    </source>
</evidence>
<feature type="transmembrane region" description="Helical" evidence="7">
    <location>
        <begin position="359"/>
        <end position="381"/>
    </location>
</feature>
<organism evidence="10">
    <name type="scientific">Halalkalibacterium halodurans</name>
    <name type="common">Bacillus halodurans</name>
    <dbReference type="NCBI Taxonomy" id="86665"/>
    <lineage>
        <taxon>Bacteria</taxon>
        <taxon>Bacillati</taxon>
        <taxon>Bacillota</taxon>
        <taxon>Bacilli</taxon>
        <taxon>Bacillales</taxon>
        <taxon>Bacillaceae</taxon>
        <taxon>Halalkalibacterium (ex Joshi et al. 2022)</taxon>
    </lineage>
</organism>
<comment type="caution">
    <text evidence="10">The sequence shown here is derived from an EMBL/GenBank/DDBJ whole genome shotgun (WGS) entry which is preliminary data.</text>
</comment>
<dbReference type="PANTHER" id="PTHR30572">
    <property type="entry name" value="MEMBRANE COMPONENT OF TRANSPORTER-RELATED"/>
    <property type="match status" value="1"/>
</dbReference>
<evidence type="ECO:0000256" key="5">
    <source>
        <dbReference type="ARBA" id="ARBA00023136"/>
    </source>
</evidence>
<evidence type="ECO:0000256" key="3">
    <source>
        <dbReference type="ARBA" id="ARBA00022692"/>
    </source>
</evidence>
<keyword evidence="4 7" id="KW-1133">Transmembrane helix</keyword>
<comment type="subcellular location">
    <subcellularLocation>
        <location evidence="1">Cell membrane</location>
        <topology evidence="1">Multi-pass membrane protein</topology>
    </subcellularLocation>
</comment>
<evidence type="ECO:0000256" key="1">
    <source>
        <dbReference type="ARBA" id="ARBA00004651"/>
    </source>
</evidence>
<dbReference type="InterPro" id="IPR025857">
    <property type="entry name" value="MacB_PCD"/>
</dbReference>
<feature type="domain" description="ABC3 transporter permease C-terminal" evidence="8">
    <location>
        <begin position="279"/>
        <end position="391"/>
    </location>
</feature>
<proteinExistence type="inferred from homology"/>
<sequence length="398" mass="43247">MSIFENIRMALHSIKAHKMRSVLTMLGIVIGVAAVIIVVAIGQGGEALLKSQIAGEESTVDIYYSPSEEEIQANPNVWQEPPFSQEDIRELEKIDEVEHVVAFSSEYGSVRFQEEQTDASIIGVNQAYLNVYPFNVTKGVAIHTGDILGGRRVALISEGIAEELFEDEVSPIGQVIRIGNQPVEIIGLLEPPTGLFAFNVQEVYIPWETWRNIYGKSDFSQVTIKSDSLENLQIAGEKATEILNARNGTEEAYQVLNMEEIAEGIGQITRIMTMIIGGIAGISLFVGGIGVMNIMLVSVTERTREIGIRKSLGATRQQILIQFLIEAVILTLIGGILGIIIGSGIATLVSTIAGWPSLISVQVIVGGLLFSMLIGVIFGLLPANRAAKLNPIESLRYE</sequence>
<keyword evidence="3 7" id="KW-0812">Transmembrane</keyword>
<dbReference type="Pfam" id="PF12704">
    <property type="entry name" value="MacB_PCD"/>
    <property type="match status" value="1"/>
</dbReference>
<evidence type="ECO:0000259" key="9">
    <source>
        <dbReference type="Pfam" id="PF12704"/>
    </source>
</evidence>
<evidence type="ECO:0000256" key="7">
    <source>
        <dbReference type="SAM" id="Phobius"/>
    </source>
</evidence>
<protein>
    <submittedName>
        <fullName evidence="10">Macrolide ABC transporter permease</fullName>
    </submittedName>
</protein>
<feature type="transmembrane region" description="Helical" evidence="7">
    <location>
        <begin position="271"/>
        <end position="299"/>
    </location>
</feature>
<reference evidence="10" key="1">
    <citation type="submission" date="2015-08" db="EMBL/GenBank/DDBJ databases">
        <title>Complete DNA Sequence of Pseudomonas syringae pv. actinidiae, the Causal Agent of Kiwifruit Canker Disease.</title>
        <authorList>
            <person name="Rikkerink E.H.A."/>
            <person name="Fineran P.C."/>
        </authorList>
    </citation>
    <scope>NUCLEOTIDE SEQUENCE</scope>
    <source>
        <strain evidence="10">DSM 13666</strain>
    </source>
</reference>
<dbReference type="InterPro" id="IPR050250">
    <property type="entry name" value="Macrolide_Exporter_MacB"/>
</dbReference>
<gene>
    <name evidence="10" type="ORF">AMD02_04150</name>
</gene>
<comment type="similarity">
    <text evidence="6">Belongs to the ABC-4 integral membrane protein family.</text>
</comment>
<evidence type="ECO:0000256" key="2">
    <source>
        <dbReference type="ARBA" id="ARBA00022475"/>
    </source>
</evidence>
<dbReference type="GO" id="GO:0022857">
    <property type="term" value="F:transmembrane transporter activity"/>
    <property type="evidence" value="ECO:0007669"/>
    <property type="project" value="TreeGrafter"/>
</dbReference>